<name>A0A8S5UJF1_9CAUD</name>
<dbReference type="EMBL" id="BK016095">
    <property type="protein sequence ID" value="DAF94625.1"/>
    <property type="molecule type" value="Genomic_DNA"/>
</dbReference>
<proteinExistence type="predicted"/>
<evidence type="ECO:0000313" key="1">
    <source>
        <dbReference type="EMBL" id="DAF94625.1"/>
    </source>
</evidence>
<organism evidence="1">
    <name type="scientific">Siphoviridae sp. ctvph17</name>
    <dbReference type="NCBI Taxonomy" id="2825724"/>
    <lineage>
        <taxon>Viruses</taxon>
        <taxon>Duplodnaviria</taxon>
        <taxon>Heunggongvirae</taxon>
        <taxon>Uroviricota</taxon>
        <taxon>Caudoviricetes</taxon>
    </lineage>
</organism>
<evidence type="ECO:0008006" key="2">
    <source>
        <dbReference type="Google" id="ProtNLM"/>
    </source>
</evidence>
<dbReference type="Pfam" id="PF10910">
    <property type="entry name" value="Phage_gene29"/>
    <property type="match status" value="1"/>
</dbReference>
<protein>
    <recommendedName>
        <fullName evidence="2">DUF2744 domain-containing protein</fullName>
    </recommendedName>
</protein>
<reference evidence="1" key="1">
    <citation type="journal article" date="2021" name="Proc. Natl. Acad. Sci. U.S.A.">
        <title>A Catalog of Tens of Thousands of Viruses from Human Metagenomes Reveals Hidden Associations with Chronic Diseases.</title>
        <authorList>
            <person name="Tisza M.J."/>
            <person name="Buck C.B."/>
        </authorList>
    </citation>
    <scope>NUCLEOTIDE SEQUENCE</scope>
    <source>
        <strain evidence="1">Ctvph17</strain>
    </source>
</reference>
<accession>A0A8S5UJF1</accession>
<sequence>MGIPIQSSCDMTNPEEQALWALVALPGPGATAPLVLPVDVMRQWSQRLYDCGFRHHPEEQTVKYVPPGPDTDWVMGAAGRWVPIDEPLDAEQTAPDISHLTMAEKQVLLRRLETEIHPETPEGTEDTARVIEDE</sequence>
<dbReference type="InterPro" id="IPR021226">
    <property type="entry name" value="Phage_gene29"/>
</dbReference>